<keyword evidence="7 9" id="KW-0472">Membrane</keyword>
<keyword evidence="6 9" id="KW-1133">Transmembrane helix</keyword>
<feature type="transmembrane region" description="Helical" evidence="9">
    <location>
        <begin position="14"/>
        <end position="34"/>
    </location>
</feature>
<comment type="subunit">
    <text evidence="9">The complex comprises the extracytoplasmic solute receptor protein and the two transmembrane proteins.</text>
</comment>
<dbReference type="InterPro" id="IPR007387">
    <property type="entry name" value="TRAP_DctQ"/>
</dbReference>
<sequence>MNTLAAIRAGLDKVLEAIVVLLMLALALVIIIGFTSRLLDAPLSWTGEVASTGLAWLTYYGGALAASKGAHITCPNIVNMLPPAVRVPVALVAEAFTIAFFVVLAWTGLKVVVILQGSSLVSLPFVSQQLTQSVIPIASCLFIIAELLRLPEMLAQARGAGFQGDHELEDEMPQAAEVIEQNRVDARQDPLRGR</sequence>
<evidence type="ECO:0000256" key="1">
    <source>
        <dbReference type="ARBA" id="ARBA00004429"/>
    </source>
</evidence>
<feature type="domain" description="Tripartite ATP-independent periplasmic transporters DctQ component" evidence="10">
    <location>
        <begin position="27"/>
        <end position="150"/>
    </location>
</feature>
<organism evidence="11 12">
    <name type="scientific">Salinisphaera aquimarina</name>
    <dbReference type="NCBI Taxonomy" id="2094031"/>
    <lineage>
        <taxon>Bacteria</taxon>
        <taxon>Pseudomonadati</taxon>
        <taxon>Pseudomonadota</taxon>
        <taxon>Gammaproteobacteria</taxon>
        <taxon>Salinisphaerales</taxon>
        <taxon>Salinisphaeraceae</taxon>
        <taxon>Salinisphaera</taxon>
    </lineage>
</organism>
<evidence type="ECO:0000256" key="2">
    <source>
        <dbReference type="ARBA" id="ARBA00022448"/>
    </source>
</evidence>
<comment type="caution">
    <text evidence="9">Lacks conserved residue(s) required for the propagation of feature annotation.</text>
</comment>
<comment type="subcellular location">
    <subcellularLocation>
        <location evidence="1 9">Cell inner membrane</location>
        <topology evidence="1 9">Multi-pass membrane protein</topology>
    </subcellularLocation>
</comment>
<comment type="caution">
    <text evidence="11">The sequence shown here is derived from an EMBL/GenBank/DDBJ whole genome shotgun (WGS) entry which is preliminary data.</text>
</comment>
<evidence type="ECO:0000259" key="10">
    <source>
        <dbReference type="Pfam" id="PF04290"/>
    </source>
</evidence>
<dbReference type="PANTHER" id="PTHR35011:SF2">
    <property type="entry name" value="2,3-DIKETO-L-GULONATE TRAP TRANSPORTER SMALL PERMEASE PROTEIN YIAM"/>
    <property type="match status" value="1"/>
</dbReference>
<evidence type="ECO:0000256" key="6">
    <source>
        <dbReference type="ARBA" id="ARBA00022989"/>
    </source>
</evidence>
<dbReference type="RefSeq" id="WP_380687401.1">
    <property type="nucleotide sequence ID" value="NZ_JBHRSS010000003.1"/>
</dbReference>
<accession>A0ABV7EL12</accession>
<evidence type="ECO:0000256" key="9">
    <source>
        <dbReference type="RuleBase" id="RU369079"/>
    </source>
</evidence>
<evidence type="ECO:0000313" key="11">
    <source>
        <dbReference type="EMBL" id="MFC3103402.1"/>
    </source>
</evidence>
<dbReference type="InterPro" id="IPR055348">
    <property type="entry name" value="DctQ"/>
</dbReference>
<evidence type="ECO:0000313" key="12">
    <source>
        <dbReference type="Proteomes" id="UP001595462"/>
    </source>
</evidence>
<dbReference type="PANTHER" id="PTHR35011">
    <property type="entry name" value="2,3-DIKETO-L-GULONATE TRAP TRANSPORTER SMALL PERMEASE PROTEIN YIAM"/>
    <property type="match status" value="1"/>
</dbReference>
<evidence type="ECO:0000256" key="4">
    <source>
        <dbReference type="ARBA" id="ARBA00022519"/>
    </source>
</evidence>
<evidence type="ECO:0000256" key="5">
    <source>
        <dbReference type="ARBA" id="ARBA00022692"/>
    </source>
</evidence>
<name>A0ABV7EL12_9GAMM</name>
<evidence type="ECO:0000256" key="8">
    <source>
        <dbReference type="ARBA" id="ARBA00038436"/>
    </source>
</evidence>
<keyword evidence="5 9" id="KW-0812">Transmembrane</keyword>
<protein>
    <recommendedName>
        <fullName evidence="9">TRAP transporter small permease protein</fullName>
    </recommendedName>
</protein>
<dbReference type="EMBL" id="JBHRSS010000003">
    <property type="protein sequence ID" value="MFC3103402.1"/>
    <property type="molecule type" value="Genomic_DNA"/>
</dbReference>
<evidence type="ECO:0000256" key="7">
    <source>
        <dbReference type="ARBA" id="ARBA00023136"/>
    </source>
</evidence>
<reference evidence="12" key="1">
    <citation type="journal article" date="2019" name="Int. J. Syst. Evol. Microbiol.">
        <title>The Global Catalogue of Microorganisms (GCM) 10K type strain sequencing project: providing services to taxonomists for standard genome sequencing and annotation.</title>
        <authorList>
            <consortium name="The Broad Institute Genomics Platform"/>
            <consortium name="The Broad Institute Genome Sequencing Center for Infectious Disease"/>
            <person name="Wu L."/>
            <person name="Ma J."/>
        </authorList>
    </citation>
    <scope>NUCLEOTIDE SEQUENCE [LARGE SCALE GENOMIC DNA]</scope>
    <source>
        <strain evidence="12">KCTC 52640</strain>
    </source>
</reference>
<comment type="similarity">
    <text evidence="8 9">Belongs to the TRAP transporter small permease family.</text>
</comment>
<keyword evidence="4 9" id="KW-0997">Cell inner membrane</keyword>
<keyword evidence="3" id="KW-1003">Cell membrane</keyword>
<dbReference type="Proteomes" id="UP001595462">
    <property type="component" value="Unassembled WGS sequence"/>
</dbReference>
<feature type="transmembrane region" description="Helical" evidence="9">
    <location>
        <begin position="89"/>
        <end position="109"/>
    </location>
</feature>
<dbReference type="Pfam" id="PF04290">
    <property type="entry name" value="DctQ"/>
    <property type="match status" value="1"/>
</dbReference>
<comment type="function">
    <text evidence="9">Part of the tripartite ATP-independent periplasmic (TRAP) transport system.</text>
</comment>
<proteinExistence type="inferred from homology"/>
<evidence type="ECO:0000256" key="3">
    <source>
        <dbReference type="ARBA" id="ARBA00022475"/>
    </source>
</evidence>
<feature type="transmembrane region" description="Helical" evidence="9">
    <location>
        <begin position="129"/>
        <end position="148"/>
    </location>
</feature>
<keyword evidence="2 9" id="KW-0813">Transport</keyword>
<gene>
    <name evidence="11" type="ORF">ACFOSU_05790</name>
</gene>
<keyword evidence="12" id="KW-1185">Reference proteome</keyword>